<proteinExistence type="predicted"/>
<keyword evidence="3" id="KW-1185">Reference proteome</keyword>
<evidence type="ECO:0000256" key="1">
    <source>
        <dbReference type="SAM" id="MobiDB-lite"/>
    </source>
</evidence>
<reference evidence="3" key="1">
    <citation type="journal article" date="2019" name="Int. J. Syst. Evol. Microbiol.">
        <title>The Global Catalogue of Microorganisms (GCM) 10K type strain sequencing project: providing services to taxonomists for standard genome sequencing and annotation.</title>
        <authorList>
            <consortium name="The Broad Institute Genomics Platform"/>
            <consortium name="The Broad Institute Genome Sequencing Center for Infectious Disease"/>
            <person name="Wu L."/>
            <person name="Ma J."/>
        </authorList>
    </citation>
    <scope>NUCLEOTIDE SEQUENCE [LARGE SCALE GENOMIC DNA]</scope>
    <source>
        <strain evidence="3">TBRC 1826</strain>
    </source>
</reference>
<feature type="compositionally biased region" description="Basic and acidic residues" evidence="1">
    <location>
        <begin position="299"/>
        <end position="323"/>
    </location>
</feature>
<evidence type="ECO:0000313" key="3">
    <source>
        <dbReference type="Proteomes" id="UP001595847"/>
    </source>
</evidence>
<dbReference type="EMBL" id="JBHSBH010000005">
    <property type="protein sequence ID" value="MFC3995811.1"/>
    <property type="molecule type" value="Genomic_DNA"/>
</dbReference>
<feature type="compositionally biased region" description="Basic and acidic residues" evidence="1">
    <location>
        <begin position="342"/>
        <end position="352"/>
    </location>
</feature>
<evidence type="ECO:0000313" key="2">
    <source>
        <dbReference type="EMBL" id="MFC3995811.1"/>
    </source>
</evidence>
<protein>
    <recommendedName>
        <fullName evidence="4">Translation initiation factor IF-2</fullName>
    </recommendedName>
</protein>
<organism evidence="2 3">
    <name type="scientific">Nocardiopsis sediminis</name>
    <dbReference type="NCBI Taxonomy" id="1778267"/>
    <lineage>
        <taxon>Bacteria</taxon>
        <taxon>Bacillati</taxon>
        <taxon>Actinomycetota</taxon>
        <taxon>Actinomycetes</taxon>
        <taxon>Streptosporangiales</taxon>
        <taxon>Nocardiopsidaceae</taxon>
        <taxon>Nocardiopsis</taxon>
    </lineage>
</organism>
<feature type="region of interest" description="Disordered" evidence="1">
    <location>
        <begin position="1"/>
        <end position="20"/>
    </location>
</feature>
<feature type="compositionally biased region" description="Pro residues" evidence="1">
    <location>
        <begin position="368"/>
        <end position="388"/>
    </location>
</feature>
<feature type="compositionally biased region" description="Low complexity" evidence="1">
    <location>
        <begin position="324"/>
        <end position="341"/>
    </location>
</feature>
<feature type="non-terminal residue" evidence="2">
    <location>
        <position position="1"/>
    </location>
</feature>
<accession>A0ABV8FI45</accession>
<evidence type="ECO:0008006" key="4">
    <source>
        <dbReference type="Google" id="ProtNLM"/>
    </source>
</evidence>
<gene>
    <name evidence="2" type="ORF">ACFOVU_07790</name>
</gene>
<comment type="caution">
    <text evidence="2">The sequence shown here is derived from an EMBL/GenBank/DDBJ whole genome shotgun (WGS) entry which is preliminary data.</text>
</comment>
<dbReference type="Proteomes" id="UP001595847">
    <property type="component" value="Unassembled WGS sequence"/>
</dbReference>
<name>A0ABV8FI45_9ACTN</name>
<feature type="region of interest" description="Disordered" evidence="1">
    <location>
        <begin position="89"/>
        <end position="393"/>
    </location>
</feature>
<sequence>GVQAASAEGGTEAAAGHETAAEGAASAAAVAGATEAVAAPQDQLGRPGRPVLAFAAIAGMVLMVTPFAVNETSQRLPGTTIDPVDQEGMLGYFMRPGGDASADATTMAEQRPPSGASASGPTAGLEEEPAPDSGYVPEVQPQERPNQAAGDPPDGGSNGSPGDPDSGSSPGNDPGSSAAGDSSGDGLFSGWGLFGGDDEEDEDTSSAGSGRGDEAAGWDADSRSNEPGTQASQGSESDEEDEGTGGDGNSGGLLDSNTNGAVPMAAGGSEDDEDSAPEEESPAQEGNRPVTEDPAGDPLDTRGEALRDQEPQEERPQEPRQPAEEQQPQEPAQDQQPQQPAEEQRPQEERPQEPVQDQQPQEQEQPQPEEPPAEQPQPQEEQPPPPPEFRYAEVAGVGCGPNERIAYGTAGEHWSGDGTDSWAFGFDGGYTDEHCDGRWHAIPVSGDPNVRTNQYAFWTFNIGFTGAKCDIYVHIPNAESPRWVGGAPAQYRIHPSADPATSEPFASFTIDQVGQKGSWVHVGSYSPPGDTISVKLQNNGADQVNGQDTNAHVVSSAVRTRCN</sequence>
<feature type="compositionally biased region" description="Low complexity" evidence="1">
    <location>
        <begin position="353"/>
        <end position="366"/>
    </location>
</feature>
<feature type="compositionally biased region" description="Low complexity" evidence="1">
    <location>
        <begin position="148"/>
        <end position="186"/>
    </location>
</feature>
<feature type="compositionally biased region" description="Acidic residues" evidence="1">
    <location>
        <begin position="269"/>
        <end position="282"/>
    </location>
</feature>